<comment type="cofactor">
    <cofactor evidence="1">
        <name>Mn(2+)</name>
        <dbReference type="ChEBI" id="CHEBI:29035"/>
    </cofactor>
</comment>
<evidence type="ECO:0000256" key="12">
    <source>
        <dbReference type="ARBA" id="ARBA00023180"/>
    </source>
</evidence>
<keyword evidence="10" id="KW-0482">Metalloprotease</keyword>
<evidence type="ECO:0000256" key="8">
    <source>
        <dbReference type="ARBA" id="ARBA00022801"/>
    </source>
</evidence>
<evidence type="ECO:0000256" key="2">
    <source>
        <dbReference type="ARBA" id="ARBA00001941"/>
    </source>
</evidence>
<keyword evidence="5" id="KW-0812">Transmembrane</keyword>
<organism evidence="14 15">
    <name type="scientific">Mucilaginibacter lutimaris</name>
    <dbReference type="NCBI Taxonomy" id="931629"/>
    <lineage>
        <taxon>Bacteria</taxon>
        <taxon>Pseudomonadati</taxon>
        <taxon>Bacteroidota</taxon>
        <taxon>Sphingobacteriia</taxon>
        <taxon>Sphingobacteriales</taxon>
        <taxon>Sphingobacteriaceae</taxon>
        <taxon>Mucilaginibacter</taxon>
    </lineage>
</organism>
<accession>A0ABW2ZDI7</accession>
<evidence type="ECO:0000313" key="15">
    <source>
        <dbReference type="Proteomes" id="UP001597073"/>
    </source>
</evidence>
<proteinExistence type="predicted"/>
<keyword evidence="7 13" id="KW-0732">Signal</keyword>
<dbReference type="InterPro" id="IPR040230">
    <property type="entry name" value="TIKI1/2-like"/>
</dbReference>
<keyword evidence="9" id="KW-1133">Transmembrane helix</keyword>
<dbReference type="RefSeq" id="WP_377139352.1">
    <property type="nucleotide sequence ID" value="NZ_JBHTIA010000003.1"/>
</dbReference>
<protein>
    <submittedName>
        <fullName evidence="14">TraB/GumN family protein</fullName>
    </submittedName>
</protein>
<evidence type="ECO:0000256" key="13">
    <source>
        <dbReference type="SAM" id="SignalP"/>
    </source>
</evidence>
<evidence type="ECO:0000256" key="6">
    <source>
        <dbReference type="ARBA" id="ARBA00022723"/>
    </source>
</evidence>
<keyword evidence="15" id="KW-1185">Reference proteome</keyword>
<evidence type="ECO:0000256" key="7">
    <source>
        <dbReference type="ARBA" id="ARBA00022729"/>
    </source>
</evidence>
<evidence type="ECO:0000256" key="10">
    <source>
        <dbReference type="ARBA" id="ARBA00023049"/>
    </source>
</evidence>
<evidence type="ECO:0000256" key="9">
    <source>
        <dbReference type="ARBA" id="ARBA00022989"/>
    </source>
</evidence>
<evidence type="ECO:0000313" key="14">
    <source>
        <dbReference type="EMBL" id="MFD0764250.1"/>
    </source>
</evidence>
<dbReference type="InterPro" id="IPR002816">
    <property type="entry name" value="TraB/PrgY/GumN_fam"/>
</dbReference>
<dbReference type="EMBL" id="JBHTIA010000003">
    <property type="protein sequence ID" value="MFD0764250.1"/>
    <property type="molecule type" value="Genomic_DNA"/>
</dbReference>
<comment type="subcellular location">
    <subcellularLocation>
        <location evidence="3">Membrane</location>
        <topology evidence="3">Single-pass type I membrane protein</topology>
    </subcellularLocation>
</comment>
<dbReference type="PANTHER" id="PTHR31120">
    <property type="entry name" value="METALLOPROTEASE TIKI"/>
    <property type="match status" value="1"/>
</dbReference>
<comment type="cofactor">
    <cofactor evidence="2">
        <name>Co(2+)</name>
        <dbReference type="ChEBI" id="CHEBI:48828"/>
    </cofactor>
</comment>
<reference evidence="15" key="1">
    <citation type="journal article" date="2019" name="Int. J. Syst. Evol. Microbiol.">
        <title>The Global Catalogue of Microorganisms (GCM) 10K type strain sequencing project: providing services to taxonomists for standard genome sequencing and annotation.</title>
        <authorList>
            <consortium name="The Broad Institute Genomics Platform"/>
            <consortium name="The Broad Institute Genome Sequencing Center for Infectious Disease"/>
            <person name="Wu L."/>
            <person name="Ma J."/>
        </authorList>
    </citation>
    <scope>NUCLEOTIDE SEQUENCE [LARGE SCALE GENOMIC DNA]</scope>
    <source>
        <strain evidence="15">CCUG 60742</strain>
    </source>
</reference>
<name>A0ABW2ZDI7_9SPHI</name>
<evidence type="ECO:0000256" key="4">
    <source>
        <dbReference type="ARBA" id="ARBA00022670"/>
    </source>
</evidence>
<dbReference type="CDD" id="cd14789">
    <property type="entry name" value="Tiki"/>
    <property type="match status" value="1"/>
</dbReference>
<evidence type="ECO:0000256" key="3">
    <source>
        <dbReference type="ARBA" id="ARBA00004479"/>
    </source>
</evidence>
<feature type="chain" id="PRO_5046596982" evidence="13">
    <location>
        <begin position="36"/>
        <end position="1171"/>
    </location>
</feature>
<evidence type="ECO:0000256" key="1">
    <source>
        <dbReference type="ARBA" id="ARBA00001936"/>
    </source>
</evidence>
<feature type="signal peptide" evidence="13">
    <location>
        <begin position="1"/>
        <end position="35"/>
    </location>
</feature>
<keyword evidence="11" id="KW-0472">Membrane</keyword>
<keyword evidence="4" id="KW-0645">Protease</keyword>
<dbReference type="PANTHER" id="PTHR31120:SF6">
    <property type="entry name" value="METALLOPROTEASE TIKI HOMOLOG"/>
    <property type="match status" value="1"/>
</dbReference>
<dbReference type="Proteomes" id="UP001597073">
    <property type="component" value="Unassembled WGS sequence"/>
</dbReference>
<evidence type="ECO:0000256" key="11">
    <source>
        <dbReference type="ARBA" id="ARBA00023136"/>
    </source>
</evidence>
<keyword evidence="8" id="KW-0378">Hydrolase</keyword>
<gene>
    <name evidence="14" type="ORF">ACFQZI_05265</name>
</gene>
<comment type="caution">
    <text evidence="14">The sequence shown here is derived from an EMBL/GenBank/DDBJ whole genome shotgun (WGS) entry which is preliminary data.</text>
</comment>
<keyword evidence="6" id="KW-0479">Metal-binding</keyword>
<keyword evidence="12" id="KW-0325">Glycoprotein</keyword>
<dbReference type="Pfam" id="PF01963">
    <property type="entry name" value="TraB_PrgY_gumN"/>
    <property type="match status" value="1"/>
</dbReference>
<sequence>MTTCYTTKSKLRSSHVLKLRNLVIAVILCATSVGAAAQQKPGYSLLWKISGKGLTKPSYIFGTMHVKDKRVFGFSDSVMLAIQSCPAFALEIHPDTVIKQMFEDLGNKDTKGSLRKLLSNEDYEKFAKRFEAKNGYPPGDIDPIQAESMMQAVKEKPDDKKAFVDAYLFGVARGMGKNIIGLENTREQIKELGESDQLKSRLQDILDGDEQEELEQTEEMIRLYSAGNLKEIVDYLGDDHLDDPVLIARNNVMVNNILKQIATEPLFSAIGVAHLPGDNGLITLLRNAGYTVTPVTATFTGIADNFNSDYTNLKWKTYTDEEQGYSINFPFEPIKTSPSYDIKAVVYPDMGNEMFLGTYALLNGPKSSDQAIARILKNIRNKEERIISNKVIMLNGIKATEVIVENKKHITMRYRFITNNNFLYCIYAGNDITSVNSAYANKFFNSFKSFKPAIKPDKKWITYKNDTAAFSVDLPMQPVIIKQHIASPKNPDNTFELSMYLTTDSVNFINYLVRYNDYPKGTYLANKTQAFESVSGELKSKGAVIKKIRTIFLQGYEGREFEFSLKQYSCKAQFFIRGNRIYLLLKQNLEGGEMSKGFDFFKTLKFTPYAKAPLNSYEFKNGAYTTKVFQNVVAPVDSSMHYNSYLRTGETVFSTNMRSGGVFGVEHATFSKYYRIANIDSAYSKLLHSFVNYTDSLIKKDSVTVNGIKGWELITQGKYTKEKERRRLIINNNDVFTFMSHAAEEELFSDDANEFYNSLTATQKTSPISLSASKAKLIIKDLSSTDTTTYNFALGALTYYEFEKSDLNDLLSAIQKNYSDDTTDNGARVKLIEAIANLKEPSSADVLVKVFNDTKSEDIKVTALNAIVKVDSIKGYNTYFNLLSKETLTNASLNYQIFRPLNDSLGYVAANFPEVIKLLKHPGYRRNILSIAQNMAGEANKGKYLPLIRANFNVLTQYANEDLKSYLADTAQYKWKYGISNYLQLMTAVKGQPLTDGFTSAIIKKDAYDGEVSEAVITRLDNGLAVNTIVTNRLLDSISLRYGILEALNRNGKLNHAPLKYRSQLDFAKTSLYEYVQGEDEGSATNIKLLGIIPENQNQYFVFKFDSGYNEDAHYTAICGPYKTGSAKLDFSIYRVYTDWDDKQTNWKLHARKMIPKLKEANKESLKYAQN</sequence>
<evidence type="ECO:0000256" key="5">
    <source>
        <dbReference type="ARBA" id="ARBA00022692"/>
    </source>
</evidence>